<dbReference type="EMBL" id="CAXAJV020001294">
    <property type="protein sequence ID" value="CAL7946637.1"/>
    <property type="molecule type" value="Genomic_DNA"/>
</dbReference>
<evidence type="ECO:0000313" key="7">
    <source>
        <dbReference type="Proteomes" id="UP001642520"/>
    </source>
</evidence>
<dbReference type="SMART" id="SM00238">
    <property type="entry name" value="BIR"/>
    <property type="match status" value="3"/>
</dbReference>
<dbReference type="PANTHER" id="PTHR10044">
    <property type="entry name" value="INHIBITOR OF APOPTOSIS"/>
    <property type="match status" value="1"/>
</dbReference>
<name>A0ABP1P1Y1_XYLVO</name>
<dbReference type="Pfam" id="PF13920">
    <property type="entry name" value="zf-C3HC4_3"/>
    <property type="match status" value="1"/>
</dbReference>
<evidence type="ECO:0000256" key="3">
    <source>
        <dbReference type="ARBA" id="ARBA00022833"/>
    </source>
</evidence>
<dbReference type="Pfam" id="PF00653">
    <property type="entry name" value="BIR"/>
    <property type="match status" value="3"/>
</dbReference>
<dbReference type="CDD" id="cd00022">
    <property type="entry name" value="BIR"/>
    <property type="match status" value="3"/>
</dbReference>
<keyword evidence="7" id="KW-1185">Reference proteome</keyword>
<dbReference type="InterPro" id="IPR001370">
    <property type="entry name" value="BIR_rpt"/>
</dbReference>
<comment type="similarity">
    <text evidence="1">Belongs to the IAP family.</text>
</comment>
<organism evidence="6 7">
    <name type="scientific">Xylocopa violacea</name>
    <name type="common">Violet carpenter bee</name>
    <name type="synonym">Apis violacea</name>
    <dbReference type="NCBI Taxonomy" id="135666"/>
    <lineage>
        <taxon>Eukaryota</taxon>
        <taxon>Metazoa</taxon>
        <taxon>Ecdysozoa</taxon>
        <taxon>Arthropoda</taxon>
        <taxon>Hexapoda</taxon>
        <taxon>Insecta</taxon>
        <taxon>Pterygota</taxon>
        <taxon>Neoptera</taxon>
        <taxon>Endopterygota</taxon>
        <taxon>Hymenoptera</taxon>
        <taxon>Apocrita</taxon>
        <taxon>Aculeata</taxon>
        <taxon>Apoidea</taxon>
        <taxon>Anthophila</taxon>
        <taxon>Apidae</taxon>
        <taxon>Xylocopa</taxon>
        <taxon>Xylocopa</taxon>
    </lineage>
</organism>
<protein>
    <recommendedName>
        <fullName evidence="5">RING-type domain-containing protein</fullName>
    </recommendedName>
</protein>
<dbReference type="InterPro" id="IPR013083">
    <property type="entry name" value="Znf_RING/FYVE/PHD"/>
</dbReference>
<evidence type="ECO:0000313" key="6">
    <source>
        <dbReference type="EMBL" id="CAL7946637.1"/>
    </source>
</evidence>
<evidence type="ECO:0000256" key="1">
    <source>
        <dbReference type="ARBA" id="ARBA00006672"/>
    </source>
</evidence>
<dbReference type="InterPro" id="IPR001841">
    <property type="entry name" value="Znf_RING"/>
</dbReference>
<dbReference type="InterPro" id="IPR050784">
    <property type="entry name" value="IAP"/>
</dbReference>
<dbReference type="PANTHER" id="PTHR10044:SF139">
    <property type="entry name" value="DEATH-ASSOCIATED INHIBITOR OF APOPTOSIS 2"/>
    <property type="match status" value="1"/>
</dbReference>
<feature type="domain" description="RING-type" evidence="5">
    <location>
        <begin position="501"/>
        <end position="536"/>
    </location>
</feature>
<dbReference type="PROSITE" id="PS50143">
    <property type="entry name" value="BIR_REPEAT_2"/>
    <property type="match status" value="3"/>
</dbReference>
<keyword evidence="2 4" id="KW-0479">Metal-binding</keyword>
<evidence type="ECO:0000256" key="4">
    <source>
        <dbReference type="PROSITE-ProRule" id="PRU00175"/>
    </source>
</evidence>
<keyword evidence="3" id="KW-0862">Zinc</keyword>
<gene>
    <name evidence="6" type="ORF">XYLVIOL_LOCUS7887</name>
</gene>
<evidence type="ECO:0000259" key="5">
    <source>
        <dbReference type="PROSITE" id="PS50089"/>
    </source>
</evidence>
<dbReference type="CDD" id="cd16713">
    <property type="entry name" value="RING-HC_BIRC2_3_7"/>
    <property type="match status" value="1"/>
</dbReference>
<dbReference type="CDD" id="cd14321">
    <property type="entry name" value="UBA_IAPs"/>
    <property type="match status" value="1"/>
</dbReference>
<proteinExistence type="inferred from homology"/>
<dbReference type="Gene3D" id="1.10.8.10">
    <property type="entry name" value="DNA helicase RuvA subunit, C-terminal domain"/>
    <property type="match status" value="1"/>
</dbReference>
<reference evidence="6 7" key="1">
    <citation type="submission" date="2024-08" db="EMBL/GenBank/DDBJ databases">
        <authorList>
            <person name="Will J Nash"/>
            <person name="Angela Man"/>
            <person name="Seanna McTaggart"/>
            <person name="Kendall Baker"/>
            <person name="Tom Barker"/>
            <person name="Leah Catchpole"/>
            <person name="Alex Durrant"/>
            <person name="Karim Gharbi"/>
            <person name="Naomi Irish"/>
            <person name="Gemy Kaithakottil"/>
            <person name="Debby Ku"/>
            <person name="Aaliyah Providence"/>
            <person name="Felix Shaw"/>
            <person name="David Swarbreck"/>
            <person name="Chris Watkins"/>
            <person name="Ann M. McCartney"/>
            <person name="Giulio Formenti"/>
            <person name="Alice Mouton"/>
            <person name="Noel Vella"/>
            <person name="Bjorn M von Reumont"/>
            <person name="Adriana Vella"/>
            <person name="Wilfried Haerty"/>
        </authorList>
    </citation>
    <scope>NUCLEOTIDE SEQUENCE [LARGE SCALE GENOMIC DNA]</scope>
</reference>
<accession>A0ABP1P1Y1</accession>
<dbReference type="PROSITE" id="PS01282">
    <property type="entry name" value="BIR_REPEAT_1"/>
    <property type="match status" value="2"/>
</dbReference>
<dbReference type="SUPFAM" id="SSF57924">
    <property type="entry name" value="Inhibitor of apoptosis (IAP) repeat"/>
    <property type="match status" value="3"/>
</dbReference>
<dbReference type="PROSITE" id="PS50089">
    <property type="entry name" value="ZF_RING_2"/>
    <property type="match status" value="1"/>
</dbReference>
<sequence length="548" mass="62227">MNVEENRLRTFTDWPANAAVDAARIAKAGFYYSGHALEVQCFLCGVKISDWNYGDQAIVRHRLAEPNCPFVQNPSITCNVPLVPVSTNNPGLASSSTEILQDVDTAEHEFVNSSQKKEPWKEYRIISKRLQSFTNWPISSIMSPEALARAGFYYLQRNDEVQCAYCGGILKKWEPNDNPDKEHRKYFPDCDFYVHQDKDDNIYLSNVKLMPGTTSSLIELGIRTHTTPKKVDHATYEGRLRTFSNWPENLKQTPEMLASAGFYYNGFGDSVRCFHCDGGLRNWEATDDTWTEHARWFPKCEFVNLIRGQEFIKQCISTRPPLDQSIFDDATEDDSTEITEMPSTIATPSVEVTEAALEKLLESPPALVALEIGLHVGRVKRALKKRMEDMGIPYTTPDQLIKDVLHNQVTEEFTRPQNETPDSPPSELTPLLNVTWRDNNSSVEQDDNIEKDEYVISSTKKENCTAHGNKTNTADKKVNINFKETVSLEEEIRKLKEARLCKICMDREVAIVFLPCGHLATCGYCAPSLTYCPMCRQEIKATVRTFLS</sequence>
<dbReference type="SMART" id="SM00184">
    <property type="entry name" value="RING"/>
    <property type="match status" value="1"/>
</dbReference>
<dbReference type="Gene3D" id="3.30.40.10">
    <property type="entry name" value="Zinc/RING finger domain, C3HC4 (zinc finger)"/>
    <property type="match status" value="1"/>
</dbReference>
<evidence type="ECO:0000256" key="2">
    <source>
        <dbReference type="ARBA" id="ARBA00022771"/>
    </source>
</evidence>
<keyword evidence="2 4" id="KW-0863">Zinc-finger</keyword>
<dbReference type="Proteomes" id="UP001642520">
    <property type="component" value="Unassembled WGS sequence"/>
</dbReference>
<comment type="caution">
    <text evidence="6">The sequence shown here is derived from an EMBL/GenBank/DDBJ whole genome shotgun (WGS) entry which is preliminary data.</text>
</comment>
<dbReference type="Gene3D" id="1.10.1170.10">
    <property type="entry name" value="Inhibitor Of Apoptosis Protein (2mihbC-IAP-1), Chain A"/>
    <property type="match status" value="3"/>
</dbReference>